<dbReference type="InterPro" id="IPR007267">
    <property type="entry name" value="GtrA_DPMS_TM"/>
</dbReference>
<dbReference type="GO" id="GO:0016020">
    <property type="term" value="C:membrane"/>
    <property type="evidence" value="ECO:0007669"/>
    <property type="project" value="UniProtKB-SubCell"/>
</dbReference>
<organism evidence="7 8">
    <name type="scientific">Weizmannia acidilactici</name>
    <dbReference type="NCBI Taxonomy" id="2607726"/>
    <lineage>
        <taxon>Bacteria</taxon>
        <taxon>Bacillati</taxon>
        <taxon>Bacillota</taxon>
        <taxon>Bacilli</taxon>
        <taxon>Bacillales</taxon>
        <taxon>Bacillaceae</taxon>
        <taxon>Heyndrickxia</taxon>
    </lineage>
</organism>
<dbReference type="GO" id="GO:0000271">
    <property type="term" value="P:polysaccharide biosynthetic process"/>
    <property type="evidence" value="ECO:0007669"/>
    <property type="project" value="InterPro"/>
</dbReference>
<feature type="transmembrane region" description="Helical" evidence="5">
    <location>
        <begin position="12"/>
        <end position="33"/>
    </location>
</feature>
<proteinExistence type="predicted"/>
<evidence type="ECO:0000313" key="8">
    <source>
        <dbReference type="Proteomes" id="UP000391919"/>
    </source>
</evidence>
<keyword evidence="4 5" id="KW-0472">Membrane</keyword>
<comment type="subcellular location">
    <subcellularLocation>
        <location evidence="1">Membrane</location>
        <topology evidence="1">Multi-pass membrane protein</topology>
    </subcellularLocation>
</comment>
<dbReference type="EMBL" id="BKZQ01000058">
    <property type="protein sequence ID" value="GER71648.1"/>
    <property type="molecule type" value="Genomic_DNA"/>
</dbReference>
<evidence type="ECO:0000256" key="4">
    <source>
        <dbReference type="ARBA" id="ARBA00023136"/>
    </source>
</evidence>
<name>A0A5J4JM47_9BACI</name>
<evidence type="ECO:0000256" key="2">
    <source>
        <dbReference type="ARBA" id="ARBA00022692"/>
    </source>
</evidence>
<dbReference type="Pfam" id="PF04138">
    <property type="entry name" value="GtrA_DPMS_TM"/>
    <property type="match status" value="1"/>
</dbReference>
<keyword evidence="8" id="KW-1185">Reference proteome</keyword>
<comment type="caution">
    <text evidence="7">The sequence shown here is derived from an EMBL/GenBank/DDBJ whole genome shotgun (WGS) entry which is preliminary data.</text>
</comment>
<protein>
    <recommendedName>
        <fullName evidence="6">GtrA/DPMS transmembrane domain-containing protein</fullName>
    </recommendedName>
</protein>
<gene>
    <name evidence="7" type="ORF">BpJC7_29510</name>
</gene>
<feature type="domain" description="GtrA/DPMS transmembrane" evidence="6">
    <location>
        <begin position="10"/>
        <end position="114"/>
    </location>
</feature>
<feature type="transmembrane region" description="Helical" evidence="5">
    <location>
        <begin position="39"/>
        <end position="60"/>
    </location>
</feature>
<dbReference type="Proteomes" id="UP000391919">
    <property type="component" value="Unassembled WGS sequence"/>
</dbReference>
<dbReference type="AlphaFoldDB" id="A0A5J4JM47"/>
<evidence type="ECO:0000313" key="7">
    <source>
        <dbReference type="EMBL" id="GER71648.1"/>
    </source>
</evidence>
<keyword evidence="3 5" id="KW-1133">Transmembrane helix</keyword>
<evidence type="ECO:0000256" key="5">
    <source>
        <dbReference type="SAM" id="Phobius"/>
    </source>
</evidence>
<evidence type="ECO:0000259" key="6">
    <source>
        <dbReference type="Pfam" id="PF04138"/>
    </source>
</evidence>
<dbReference type="RefSeq" id="WP_151697839.1">
    <property type="nucleotide sequence ID" value="NZ_BKZP01000020.1"/>
</dbReference>
<reference evidence="7 8" key="1">
    <citation type="submission" date="2019-09" db="EMBL/GenBank/DDBJ databases">
        <title>Draft genome sequence of Bacillus sp. JC-7.</title>
        <authorList>
            <person name="Tanaka N."/>
            <person name="Shiwa Y."/>
            <person name="Fujita N."/>
            <person name="Tanasupawat S."/>
        </authorList>
    </citation>
    <scope>NUCLEOTIDE SEQUENCE [LARGE SCALE GENOMIC DNA]</scope>
    <source>
        <strain evidence="7 8">JC-7</strain>
    </source>
</reference>
<accession>A0A5J4JM47</accession>
<sequence>MRNTIIQYGKYCIVGGSCALIDLRVLYGFLSFFPSKQPFWLAFWNSVAYGLAVLNSYYWNSRFTFKAKKNPKQFIAFITQAAASLLIADFIFVSGIYLFGIFAVFLKWIGTAVSKLASMFL</sequence>
<evidence type="ECO:0000256" key="1">
    <source>
        <dbReference type="ARBA" id="ARBA00004141"/>
    </source>
</evidence>
<evidence type="ECO:0000256" key="3">
    <source>
        <dbReference type="ARBA" id="ARBA00022989"/>
    </source>
</evidence>
<keyword evidence="2 5" id="KW-0812">Transmembrane</keyword>
<feature type="transmembrane region" description="Helical" evidence="5">
    <location>
        <begin position="81"/>
        <end position="109"/>
    </location>
</feature>